<keyword evidence="1" id="KW-0489">Methyltransferase</keyword>
<organism evidence="1 2">
    <name type="scientific">Croceibacter atlanticus (strain ATCC BAA-628 / JCM 21780 / CIP 108009 / IAM 15332 / KCTC 12090 / HTCC2559)</name>
    <dbReference type="NCBI Taxonomy" id="216432"/>
    <lineage>
        <taxon>Bacteria</taxon>
        <taxon>Pseudomonadati</taxon>
        <taxon>Bacteroidota</taxon>
        <taxon>Flavobacteriia</taxon>
        <taxon>Flavobacteriales</taxon>
        <taxon>Flavobacteriaceae</taxon>
        <taxon>Croceibacter</taxon>
    </lineage>
</organism>
<dbReference type="OrthoDB" id="9816564at2"/>
<dbReference type="KEGG" id="cat:CA2559_06720"/>
<dbReference type="GO" id="GO:0008168">
    <property type="term" value="F:methyltransferase activity"/>
    <property type="evidence" value="ECO:0007669"/>
    <property type="project" value="UniProtKB-KW"/>
</dbReference>
<keyword evidence="1" id="KW-0808">Transferase</keyword>
<dbReference type="GO" id="GO:0032259">
    <property type="term" value="P:methylation"/>
    <property type="evidence" value="ECO:0007669"/>
    <property type="project" value="UniProtKB-KW"/>
</dbReference>
<reference evidence="1 2" key="1">
    <citation type="journal article" date="2010" name="J. Bacteriol.">
        <title>The complete genome sequence of Croceibacter atlanticus HTCC2559T.</title>
        <authorList>
            <person name="Oh H.M."/>
            <person name="Kang I."/>
            <person name="Ferriera S."/>
            <person name="Giovannoni S.J."/>
            <person name="Cho J.C."/>
        </authorList>
    </citation>
    <scope>NUCLEOTIDE SEQUENCE [LARGE SCALE GENOMIC DNA]</scope>
    <source>
        <strain evidence="2">ATCC BAA-628 / HTCC2559 / KCTC 12090</strain>
    </source>
</reference>
<dbReference type="Proteomes" id="UP000002297">
    <property type="component" value="Chromosome"/>
</dbReference>
<dbReference type="GeneID" id="89453123"/>
<accession>A3U866</accession>
<dbReference type="Pfam" id="PF13489">
    <property type="entry name" value="Methyltransf_23"/>
    <property type="match status" value="1"/>
</dbReference>
<dbReference type="RefSeq" id="WP_013187101.1">
    <property type="nucleotide sequence ID" value="NC_014230.1"/>
</dbReference>
<evidence type="ECO:0000313" key="1">
    <source>
        <dbReference type="EMBL" id="EAP88433.1"/>
    </source>
</evidence>
<dbReference type="HOGENOM" id="CLU_063353_0_0_10"/>
<protein>
    <submittedName>
        <fullName evidence="1">2-polyprenyl-3-methyl-5-hydroxy-6-metoxy-1, 4-benzoquinol methylase</fullName>
    </submittedName>
</protein>
<dbReference type="eggNOG" id="COG2227">
    <property type="taxonomic scope" value="Bacteria"/>
</dbReference>
<dbReference type="Gene3D" id="3.40.50.150">
    <property type="entry name" value="Vaccinia Virus protein VP39"/>
    <property type="match status" value="1"/>
</dbReference>
<dbReference type="InterPro" id="IPR029063">
    <property type="entry name" value="SAM-dependent_MTases_sf"/>
</dbReference>
<dbReference type="EMBL" id="CP002046">
    <property type="protein sequence ID" value="EAP88433.1"/>
    <property type="molecule type" value="Genomic_DNA"/>
</dbReference>
<dbReference type="SUPFAM" id="SSF53335">
    <property type="entry name" value="S-adenosyl-L-methionine-dependent methyltransferases"/>
    <property type="match status" value="1"/>
</dbReference>
<sequence>MIPTKHLTCPLCDGKVFLYSEALNRRYYKCSNCDGVHLSKEFQLTPQEEKQRYLEHDNDVNDKGYQDFVQPIVNAVIRDFKPIDNGLDFGCGTGPVIAKLLKEKGYNLTLYDPYFKALNKPLKRNYAYIFCCEVIEHFNSPKNEFTLLHNLLKEDAKLYCKTGLLKDSINFENWWYKNDKTHVFFYTPTTLKWIASHYNFKSVDITSKLITFTT</sequence>
<proteinExistence type="predicted"/>
<evidence type="ECO:0000313" key="2">
    <source>
        <dbReference type="Proteomes" id="UP000002297"/>
    </source>
</evidence>
<dbReference type="AlphaFoldDB" id="A3U866"/>
<dbReference type="STRING" id="216432.CA2559_06720"/>
<keyword evidence="2" id="KW-1185">Reference proteome</keyword>
<name>A3U866_CROAH</name>
<gene>
    <name evidence="1" type="ordered locus">CA2559_06720</name>
</gene>